<dbReference type="Pfam" id="PF01532">
    <property type="entry name" value="Glyco_hydro_47"/>
    <property type="match status" value="1"/>
</dbReference>
<comment type="caution">
    <text evidence="11">The sequence shown here is derived from an EMBL/GenBank/DDBJ whole genome shotgun (WGS) entry which is preliminary data.</text>
</comment>
<keyword evidence="7" id="KW-0106">Calcium</keyword>
<feature type="active site" evidence="6">
    <location>
        <position position="362"/>
    </location>
</feature>
<comment type="cofactor">
    <cofactor evidence="1 7">
        <name>Ca(2+)</name>
        <dbReference type="ChEBI" id="CHEBI:29108"/>
    </cofactor>
</comment>
<evidence type="ECO:0000256" key="8">
    <source>
        <dbReference type="PIRSR" id="PIRSR601382-3"/>
    </source>
</evidence>
<comment type="similarity">
    <text evidence="3 9">Belongs to the glycosyl hydrolase 47 family.</text>
</comment>
<feature type="binding site" evidence="7">
    <location>
        <position position="611"/>
    </location>
    <ligand>
        <name>Ca(2+)</name>
        <dbReference type="ChEBI" id="CHEBI:29108"/>
    </ligand>
</feature>
<protein>
    <recommendedName>
        <fullName evidence="9">alpha-1,2-Mannosidase</fullName>
        <ecNumber evidence="9">3.2.1.-</ecNumber>
    </recommendedName>
</protein>
<keyword evidence="4 9" id="KW-0378">Hydrolase</keyword>
<organism evidence="11 12">
    <name type="scientific">Cercophora newfieldiana</name>
    <dbReference type="NCBI Taxonomy" id="92897"/>
    <lineage>
        <taxon>Eukaryota</taxon>
        <taxon>Fungi</taxon>
        <taxon>Dikarya</taxon>
        <taxon>Ascomycota</taxon>
        <taxon>Pezizomycotina</taxon>
        <taxon>Sordariomycetes</taxon>
        <taxon>Sordariomycetidae</taxon>
        <taxon>Sordariales</taxon>
        <taxon>Lasiosphaeriaceae</taxon>
        <taxon>Cercophora</taxon>
    </lineage>
</organism>
<dbReference type="SUPFAM" id="SSF48225">
    <property type="entry name" value="Seven-hairpin glycosidases"/>
    <property type="match status" value="1"/>
</dbReference>
<dbReference type="EMBL" id="JAULSV010000002">
    <property type="protein sequence ID" value="KAK0651660.1"/>
    <property type="molecule type" value="Genomic_DNA"/>
</dbReference>
<keyword evidence="7" id="KW-0479">Metal-binding</keyword>
<dbReference type="GO" id="GO:0005509">
    <property type="term" value="F:calcium ion binding"/>
    <property type="evidence" value="ECO:0007669"/>
    <property type="project" value="InterPro"/>
</dbReference>
<keyword evidence="12" id="KW-1185">Reference proteome</keyword>
<dbReference type="FunFam" id="1.50.10.10:FF:000037">
    <property type="entry name" value="alpha-1,2-Mannosidase"/>
    <property type="match status" value="1"/>
</dbReference>
<dbReference type="GO" id="GO:0004571">
    <property type="term" value="F:mannosyl-oligosaccharide 1,2-alpha-mannosidase activity"/>
    <property type="evidence" value="ECO:0007669"/>
    <property type="project" value="InterPro"/>
</dbReference>
<evidence type="ECO:0000256" key="4">
    <source>
        <dbReference type="ARBA" id="ARBA00022801"/>
    </source>
</evidence>
<keyword evidence="9" id="KW-0326">Glycosidase</keyword>
<dbReference type="PRINTS" id="PR00747">
    <property type="entry name" value="GLYHDRLASE47"/>
</dbReference>
<dbReference type="InterPro" id="IPR012341">
    <property type="entry name" value="6hp_glycosidase-like_sf"/>
</dbReference>
<evidence type="ECO:0000256" key="10">
    <source>
        <dbReference type="SAM" id="MobiDB-lite"/>
    </source>
</evidence>
<evidence type="ECO:0000256" key="5">
    <source>
        <dbReference type="ARBA" id="ARBA00023157"/>
    </source>
</evidence>
<evidence type="ECO:0000256" key="1">
    <source>
        <dbReference type="ARBA" id="ARBA00001913"/>
    </source>
</evidence>
<dbReference type="GO" id="GO:0005783">
    <property type="term" value="C:endoplasmic reticulum"/>
    <property type="evidence" value="ECO:0007669"/>
    <property type="project" value="TreeGrafter"/>
</dbReference>
<gene>
    <name evidence="11" type="ORF">B0T16DRAFT_387055</name>
</gene>
<dbReference type="InterPro" id="IPR001382">
    <property type="entry name" value="Glyco_hydro_47"/>
</dbReference>
<reference evidence="11" key="1">
    <citation type="submission" date="2023-06" db="EMBL/GenBank/DDBJ databases">
        <title>Genome-scale phylogeny and comparative genomics of the fungal order Sordariales.</title>
        <authorList>
            <consortium name="Lawrence Berkeley National Laboratory"/>
            <person name="Hensen N."/>
            <person name="Bonometti L."/>
            <person name="Westerberg I."/>
            <person name="Brannstrom I.O."/>
            <person name="Guillou S."/>
            <person name="Cros-Aarteil S."/>
            <person name="Calhoun S."/>
            <person name="Haridas S."/>
            <person name="Kuo A."/>
            <person name="Mondo S."/>
            <person name="Pangilinan J."/>
            <person name="Riley R."/>
            <person name="Labutti K."/>
            <person name="Andreopoulos B."/>
            <person name="Lipzen A."/>
            <person name="Chen C."/>
            <person name="Yanf M."/>
            <person name="Daum C."/>
            <person name="Ng V."/>
            <person name="Clum A."/>
            <person name="Steindorff A."/>
            <person name="Ohm R."/>
            <person name="Martin F."/>
            <person name="Silar P."/>
            <person name="Natvig D."/>
            <person name="Lalanne C."/>
            <person name="Gautier V."/>
            <person name="Ament-Velasquez S.L."/>
            <person name="Kruys A."/>
            <person name="Hutchinson M.I."/>
            <person name="Powell A.J."/>
            <person name="Barry K."/>
            <person name="Miller A.N."/>
            <person name="Grigoriev I.V."/>
            <person name="Debuchy R."/>
            <person name="Gladieux P."/>
            <person name="Thoren M.H."/>
            <person name="Johannesson H."/>
        </authorList>
    </citation>
    <scope>NUCLEOTIDE SEQUENCE</scope>
    <source>
        <strain evidence="11">SMH2532-1</strain>
    </source>
</reference>
<dbReference type="GO" id="GO:0036503">
    <property type="term" value="P:ERAD pathway"/>
    <property type="evidence" value="ECO:0007669"/>
    <property type="project" value="UniProtKB-ARBA"/>
</dbReference>
<evidence type="ECO:0000256" key="3">
    <source>
        <dbReference type="ARBA" id="ARBA00007658"/>
    </source>
</evidence>
<keyword evidence="5 8" id="KW-1015">Disulfide bond</keyword>
<dbReference type="GO" id="GO:0005975">
    <property type="term" value="P:carbohydrate metabolic process"/>
    <property type="evidence" value="ECO:0007669"/>
    <property type="project" value="InterPro"/>
</dbReference>
<evidence type="ECO:0000256" key="9">
    <source>
        <dbReference type="RuleBase" id="RU361193"/>
    </source>
</evidence>
<sequence>MVIWKRGPGSRRLTSLFWSAVIVFLFFHYRSAIYPVPSPFSPGSVVESPPSERWRQQQPPSKDQQPSVVGTGTETDTSSGSGPGADSAKLFVKSGYDWSKLPRQYPIPESEMRRPPSGPPEPLQRVQFNFARSAFTLDVKQHAQRDAVKTAFKRCWDAYMKHAFPRDELMPVSLDGKDTFGGWSATMVDALDTLYIMGFKEEFKATLPAIGALDWADTTLTSINTFETTIRYLGGLLSAYDLSGEKVILLKAIELGELLYTAFDTPNHFPPFWLDFSDAKAGRQKAGKSDPSASPCSLSLEFTRLSQLSGDPKYYDVIDRVKRFLERSQNTTRLPGMWPTFIDFQNELADKSPDFTLGAQADSLYEYLPKMSALLGGRDPAYEKMYHSAMATAEKHMLFRPMLPKGDDVLFVGDVHVRPNEQGVELLPDSQHLTCFAGGMFGLGGKLFGIRDQLVTAEKLARGCALAYAAFPTGIMPEVFGLLPCSSRDVCEWDEARWEKEGETRLPKGFKHARDPRYLLRPEAIESIFLMYRMTGKPEYQDMAWRMFLAIQAATSGDTANSAIKDVTVGPKEVTKLDQMESFWMAETLKYFYLIFSPPDVISLDEWVFNTEAHPLKRPDR</sequence>
<accession>A0AA39YIJ2</accession>
<evidence type="ECO:0000313" key="11">
    <source>
        <dbReference type="EMBL" id="KAK0651660.1"/>
    </source>
</evidence>
<evidence type="ECO:0000256" key="7">
    <source>
        <dbReference type="PIRSR" id="PIRSR601382-2"/>
    </source>
</evidence>
<feature type="disulfide bond" evidence="8">
    <location>
        <begin position="435"/>
        <end position="464"/>
    </location>
</feature>
<feature type="region of interest" description="Disordered" evidence="10">
    <location>
        <begin position="41"/>
        <end position="88"/>
    </location>
</feature>
<proteinExistence type="inferred from homology"/>
<evidence type="ECO:0000256" key="2">
    <source>
        <dbReference type="ARBA" id="ARBA00004922"/>
    </source>
</evidence>
<dbReference type="PANTHER" id="PTHR11742">
    <property type="entry name" value="MANNOSYL-OLIGOSACCHARIDE ALPHA-1,2-MANNOSIDASE-RELATED"/>
    <property type="match status" value="1"/>
</dbReference>
<feature type="active site" description="Proton donor" evidence="6">
    <location>
        <position position="227"/>
    </location>
</feature>
<dbReference type="InterPro" id="IPR036026">
    <property type="entry name" value="Seven-hairpin_glycosidases"/>
</dbReference>
<dbReference type="Proteomes" id="UP001174936">
    <property type="component" value="Unassembled WGS sequence"/>
</dbReference>
<evidence type="ECO:0000256" key="6">
    <source>
        <dbReference type="PIRSR" id="PIRSR601382-1"/>
    </source>
</evidence>
<dbReference type="GO" id="GO:0016020">
    <property type="term" value="C:membrane"/>
    <property type="evidence" value="ECO:0007669"/>
    <property type="project" value="InterPro"/>
</dbReference>
<dbReference type="Gene3D" id="1.50.10.10">
    <property type="match status" value="1"/>
</dbReference>
<evidence type="ECO:0000313" key="12">
    <source>
        <dbReference type="Proteomes" id="UP001174936"/>
    </source>
</evidence>
<dbReference type="PANTHER" id="PTHR11742:SF89">
    <property type="entry name" value="ALPHA-1,2-MANNOSIDASE"/>
    <property type="match status" value="1"/>
</dbReference>
<feature type="active site" description="Proton donor" evidence="6">
    <location>
        <position position="478"/>
    </location>
</feature>
<feature type="compositionally biased region" description="Low complexity" evidence="10">
    <location>
        <begin position="56"/>
        <end position="80"/>
    </location>
</feature>
<dbReference type="AlphaFoldDB" id="A0AA39YIJ2"/>
<feature type="active site" evidence="6">
    <location>
        <position position="523"/>
    </location>
</feature>
<name>A0AA39YIJ2_9PEZI</name>
<dbReference type="InterPro" id="IPR050749">
    <property type="entry name" value="Glycosyl_Hydrolase_47"/>
</dbReference>
<dbReference type="EC" id="3.2.1.-" evidence="9"/>
<comment type="pathway">
    <text evidence="2">Protein modification; protein glycosylation.</text>
</comment>